<reference evidence="3 4" key="1">
    <citation type="journal article" date="2024" name="IMA Fungus">
        <title>IMA Genome - F19 : A genome assembly and annotation guide to empower mycologists, including annotated draft genome sequences of Ceratocystis pirilliformis, Diaporthe australafricana, Fusarium ophioides, Paecilomyces lecythidis, and Sporothrix stenoceras.</title>
        <authorList>
            <person name="Aylward J."/>
            <person name="Wilson A.M."/>
            <person name="Visagie C.M."/>
            <person name="Spraker J."/>
            <person name="Barnes I."/>
            <person name="Buitendag C."/>
            <person name="Ceriani C."/>
            <person name="Del Mar Angel L."/>
            <person name="du Plessis D."/>
            <person name="Fuchs T."/>
            <person name="Gasser K."/>
            <person name="Kramer D."/>
            <person name="Li W."/>
            <person name="Munsamy K."/>
            <person name="Piso A."/>
            <person name="Price J.L."/>
            <person name="Sonnekus B."/>
            <person name="Thomas C."/>
            <person name="van der Nest A."/>
            <person name="van Dijk A."/>
            <person name="van Heerden A."/>
            <person name="van Vuuren N."/>
            <person name="Yilmaz N."/>
            <person name="Duong T.A."/>
            <person name="van der Merwe N.A."/>
            <person name="Wingfield M.J."/>
            <person name="Wingfield B.D."/>
        </authorList>
    </citation>
    <scope>NUCLEOTIDE SEQUENCE [LARGE SCALE GENOMIC DNA]</scope>
    <source>
        <strain evidence="3 4">CMW 5346</strain>
    </source>
</reference>
<dbReference type="SUPFAM" id="SSF52540">
    <property type="entry name" value="P-loop containing nucleoside triphosphate hydrolases"/>
    <property type="match status" value="1"/>
</dbReference>
<protein>
    <recommendedName>
        <fullName evidence="2">Nephrocystin 3-like N-terminal domain-containing protein</fullName>
    </recommendedName>
</protein>
<dbReference type="EMBL" id="JAWCUI010000008">
    <property type="protein sequence ID" value="KAL1901106.1"/>
    <property type="molecule type" value="Genomic_DNA"/>
</dbReference>
<feature type="domain" description="Nephrocystin 3-like N-terminal" evidence="2">
    <location>
        <begin position="26"/>
        <end position="198"/>
    </location>
</feature>
<keyword evidence="4" id="KW-1185">Reference proteome</keyword>
<proteinExistence type="predicted"/>
<accession>A0ABR3ZLZ4</accession>
<keyword evidence="1" id="KW-0677">Repeat</keyword>
<gene>
    <name evidence="3" type="ORF">Sste5346_002173</name>
</gene>
<organism evidence="3 4">
    <name type="scientific">Sporothrix stenoceras</name>
    <dbReference type="NCBI Taxonomy" id="5173"/>
    <lineage>
        <taxon>Eukaryota</taxon>
        <taxon>Fungi</taxon>
        <taxon>Dikarya</taxon>
        <taxon>Ascomycota</taxon>
        <taxon>Pezizomycotina</taxon>
        <taxon>Sordariomycetes</taxon>
        <taxon>Sordariomycetidae</taxon>
        <taxon>Ophiostomatales</taxon>
        <taxon>Ophiostomataceae</taxon>
        <taxon>Sporothrix</taxon>
    </lineage>
</organism>
<dbReference type="InterPro" id="IPR027417">
    <property type="entry name" value="P-loop_NTPase"/>
</dbReference>
<dbReference type="Proteomes" id="UP001583186">
    <property type="component" value="Unassembled WGS sequence"/>
</dbReference>
<dbReference type="Pfam" id="PF24883">
    <property type="entry name" value="NPHP3_N"/>
    <property type="match status" value="1"/>
</dbReference>
<dbReference type="Gene3D" id="3.40.50.300">
    <property type="entry name" value="P-loop containing nucleotide triphosphate hydrolases"/>
    <property type="match status" value="1"/>
</dbReference>
<evidence type="ECO:0000313" key="4">
    <source>
        <dbReference type="Proteomes" id="UP001583186"/>
    </source>
</evidence>
<dbReference type="PANTHER" id="PTHR10039">
    <property type="entry name" value="AMELOGENIN"/>
    <property type="match status" value="1"/>
</dbReference>
<comment type="caution">
    <text evidence="3">The sequence shown here is derived from an EMBL/GenBank/DDBJ whole genome shotgun (WGS) entry which is preliminary data.</text>
</comment>
<evidence type="ECO:0000313" key="3">
    <source>
        <dbReference type="EMBL" id="KAL1901106.1"/>
    </source>
</evidence>
<evidence type="ECO:0000259" key="2">
    <source>
        <dbReference type="Pfam" id="PF24883"/>
    </source>
</evidence>
<evidence type="ECO:0000256" key="1">
    <source>
        <dbReference type="ARBA" id="ARBA00022737"/>
    </source>
</evidence>
<sequence length="233" mass="26131">MSLRAAIAPETYDERLAWYQENCLAGTAQWLFDNRNFHRWADLTKGVVPSRWIYLHGIPGSGKSHVAAAAVDHIRLKMKVESHSRPVLYGLINHTSKLGLTTLSVLKALLFQVVEDDPDLQCFLIQSKMSDLRGSVTRITELLEATLLPMSGAEYSVPSYIVVDGIDEMEETERLQLLRQLCVIADACANLRIMVSSREEHDIAATAKKQKAKAICVNANNEHSIEAYVNHRM</sequence>
<dbReference type="PANTHER" id="PTHR10039:SF14">
    <property type="entry name" value="NACHT DOMAIN-CONTAINING PROTEIN"/>
    <property type="match status" value="1"/>
</dbReference>
<dbReference type="InterPro" id="IPR056884">
    <property type="entry name" value="NPHP3-like_N"/>
</dbReference>
<name>A0ABR3ZLZ4_9PEZI</name>